<evidence type="ECO:0000256" key="7">
    <source>
        <dbReference type="PROSITE-ProRule" id="PRU00042"/>
    </source>
</evidence>
<accession>A0A4T0IEI3</accession>
<feature type="compositionally biased region" description="Low complexity" evidence="8">
    <location>
        <begin position="94"/>
        <end position="109"/>
    </location>
</feature>
<evidence type="ECO:0000259" key="9">
    <source>
        <dbReference type="PROSITE" id="PS50157"/>
    </source>
</evidence>
<organism evidence="10 11">
    <name type="scientific">Wallemia ichthyophaga</name>
    <dbReference type="NCBI Taxonomy" id="245174"/>
    <lineage>
        <taxon>Eukaryota</taxon>
        <taxon>Fungi</taxon>
        <taxon>Dikarya</taxon>
        <taxon>Basidiomycota</taxon>
        <taxon>Wallemiomycotina</taxon>
        <taxon>Wallemiomycetes</taxon>
        <taxon>Wallemiales</taxon>
        <taxon>Wallemiaceae</taxon>
        <taxon>Wallemia</taxon>
    </lineage>
</organism>
<dbReference type="Proteomes" id="UP000306954">
    <property type="component" value="Unassembled WGS sequence"/>
</dbReference>
<evidence type="ECO:0000256" key="2">
    <source>
        <dbReference type="ARBA" id="ARBA00022723"/>
    </source>
</evidence>
<dbReference type="PROSITE" id="PS50157">
    <property type="entry name" value="ZINC_FINGER_C2H2_2"/>
    <property type="match status" value="2"/>
</dbReference>
<evidence type="ECO:0000256" key="6">
    <source>
        <dbReference type="ARBA" id="ARBA00023242"/>
    </source>
</evidence>
<feature type="region of interest" description="Disordered" evidence="8">
    <location>
        <begin position="160"/>
        <end position="196"/>
    </location>
</feature>
<dbReference type="SMART" id="SM00355">
    <property type="entry name" value="ZnF_C2H2"/>
    <property type="match status" value="2"/>
</dbReference>
<feature type="compositionally biased region" description="Low complexity" evidence="8">
    <location>
        <begin position="430"/>
        <end position="441"/>
    </location>
</feature>
<dbReference type="PANTHER" id="PTHR24394">
    <property type="entry name" value="ZINC FINGER PROTEIN"/>
    <property type="match status" value="1"/>
</dbReference>
<feature type="compositionally biased region" description="Pro residues" evidence="8">
    <location>
        <begin position="160"/>
        <end position="171"/>
    </location>
</feature>
<gene>
    <name evidence="10" type="ORF">E3P90_00730</name>
</gene>
<feature type="compositionally biased region" description="Polar residues" evidence="8">
    <location>
        <begin position="34"/>
        <end position="47"/>
    </location>
</feature>
<keyword evidence="3" id="KW-0677">Repeat</keyword>
<feature type="region of interest" description="Disordered" evidence="8">
    <location>
        <begin position="1"/>
        <end position="57"/>
    </location>
</feature>
<evidence type="ECO:0000256" key="3">
    <source>
        <dbReference type="ARBA" id="ARBA00022737"/>
    </source>
</evidence>
<sequence length="644" mass="70689">MMIIKNNQVIDEEKMEGATSTSTSNSAISFDISGGNTESNEASNYTSGGSGEYQDIPKRLSVNRQRSSSLNKLDPLKFGLNHVNFIQNNDSEVKSPGSVASSSSASTESTKSRRHTFSGPLVIKLNHPIVQPSISNLINQDNHQHTSPSQYQFDKVLPAEPLPQMPAPLPTPTYRKYHKPHGQSSEHPPELIPFSSSLQLPSLHNWSLDSSALPRKMTTNKRKLGNDVDNHHSSTTSQAIAASQQDDEYANSQVRKLDNEPDLNQASGSANASANPNVNATASTSNTTHQLTPTHSTTSTASTSKGKIYTCEYCYKTFNRPSSLKIHTYSHTGERPFVCQVTGCNRSFSVASNLKRHAKVHNNSSHGSEQQEQHEQPEQQELPQQYTQNNVSQQHTNKITNKITNVDSPTLTKEPSPMDLTLSQVDKQASGLHSGSSGESSGDSKHNSGGAGEYADMEDDSSSGNEKKRENEDDSVTLAQDVNSRKNSRHNAQVVNGTGDWQGAHGAHDAHQSYGAPPSLERTSQVIDGKLKSTMRVPQTQAANDKRMINALNNGRSISIDGKSLTLQSANRSINKNGTIVSSKYHNEDRQAALKEEEKLKQKQKQRQVDDEDDYDSSNEIYSSPNEDEDEDMCKLPIKQKILN</sequence>
<feature type="compositionally biased region" description="Polar residues" evidence="8">
    <location>
        <begin position="399"/>
        <end position="413"/>
    </location>
</feature>
<evidence type="ECO:0000256" key="5">
    <source>
        <dbReference type="ARBA" id="ARBA00022833"/>
    </source>
</evidence>
<feature type="compositionally biased region" description="Low complexity" evidence="8">
    <location>
        <begin position="264"/>
        <end position="302"/>
    </location>
</feature>
<dbReference type="FunFam" id="3.30.160.60:FF:000425">
    <property type="entry name" value="PLAG1 like zinc finger 1"/>
    <property type="match status" value="1"/>
</dbReference>
<keyword evidence="6" id="KW-0539">Nucleus</keyword>
<dbReference type="InterPro" id="IPR013087">
    <property type="entry name" value="Znf_C2H2_type"/>
</dbReference>
<dbReference type="InterPro" id="IPR036236">
    <property type="entry name" value="Znf_C2H2_sf"/>
</dbReference>
<feature type="region of interest" description="Disordered" evidence="8">
    <location>
        <begin position="399"/>
        <end position="418"/>
    </location>
</feature>
<name>A0A4T0IEI3_WALIC</name>
<feature type="domain" description="C2H2-type" evidence="9">
    <location>
        <begin position="337"/>
        <end position="366"/>
    </location>
</feature>
<feature type="domain" description="C2H2-type" evidence="9">
    <location>
        <begin position="309"/>
        <end position="336"/>
    </location>
</feature>
<feature type="compositionally biased region" description="Low complexity" evidence="8">
    <location>
        <begin position="233"/>
        <end position="244"/>
    </location>
</feature>
<dbReference type="PANTHER" id="PTHR24394:SF29">
    <property type="entry name" value="MYONEURIN"/>
    <property type="match status" value="1"/>
</dbReference>
<keyword evidence="4 7" id="KW-0863">Zinc-finger</keyword>
<feature type="region of interest" description="Disordered" evidence="8">
    <location>
        <begin position="89"/>
        <end position="115"/>
    </location>
</feature>
<evidence type="ECO:0000313" key="11">
    <source>
        <dbReference type="Proteomes" id="UP000306954"/>
    </source>
</evidence>
<dbReference type="GO" id="GO:0005634">
    <property type="term" value="C:nucleus"/>
    <property type="evidence" value="ECO:0007669"/>
    <property type="project" value="UniProtKB-SubCell"/>
</dbReference>
<dbReference type="EMBL" id="SPOF01000006">
    <property type="protein sequence ID" value="TIB15711.1"/>
    <property type="molecule type" value="Genomic_DNA"/>
</dbReference>
<dbReference type="AlphaFoldDB" id="A0A4T0IEI3"/>
<proteinExistence type="predicted"/>
<dbReference type="Gene3D" id="3.30.160.60">
    <property type="entry name" value="Classic Zinc Finger"/>
    <property type="match status" value="2"/>
</dbReference>
<feature type="region of interest" description="Disordered" evidence="8">
    <location>
        <begin position="597"/>
        <end position="644"/>
    </location>
</feature>
<keyword evidence="5" id="KW-0862">Zinc</keyword>
<keyword evidence="2" id="KW-0479">Metal-binding</keyword>
<comment type="subcellular location">
    <subcellularLocation>
        <location evidence="1">Nucleus</location>
    </subcellularLocation>
</comment>
<feature type="region of interest" description="Disordered" evidence="8">
    <location>
        <begin position="222"/>
        <end position="302"/>
    </location>
</feature>
<evidence type="ECO:0000313" key="10">
    <source>
        <dbReference type="EMBL" id="TIB15711.1"/>
    </source>
</evidence>
<evidence type="ECO:0000256" key="8">
    <source>
        <dbReference type="SAM" id="MobiDB-lite"/>
    </source>
</evidence>
<protein>
    <recommendedName>
        <fullName evidence="9">C2H2-type domain-containing protein</fullName>
    </recommendedName>
</protein>
<comment type="caution">
    <text evidence="10">The sequence shown here is derived from an EMBL/GenBank/DDBJ whole genome shotgun (WGS) entry which is preliminary data.</text>
</comment>
<dbReference type="GO" id="GO:0008270">
    <property type="term" value="F:zinc ion binding"/>
    <property type="evidence" value="ECO:0007669"/>
    <property type="project" value="UniProtKB-KW"/>
</dbReference>
<dbReference type="FunFam" id="3.30.160.60:FF:001102">
    <property type="entry name" value="Transcription factor IIIA"/>
    <property type="match status" value="1"/>
</dbReference>
<feature type="region of interest" description="Disordered" evidence="8">
    <location>
        <begin position="426"/>
        <end position="520"/>
    </location>
</feature>
<dbReference type="SUPFAM" id="SSF57667">
    <property type="entry name" value="beta-beta-alpha zinc fingers"/>
    <property type="match status" value="1"/>
</dbReference>
<feature type="region of interest" description="Disordered" evidence="8">
    <location>
        <begin position="358"/>
        <end position="381"/>
    </location>
</feature>
<dbReference type="PROSITE" id="PS00028">
    <property type="entry name" value="ZINC_FINGER_C2H2_1"/>
    <property type="match status" value="2"/>
</dbReference>
<evidence type="ECO:0000256" key="4">
    <source>
        <dbReference type="ARBA" id="ARBA00022771"/>
    </source>
</evidence>
<reference evidence="10 11" key="1">
    <citation type="submission" date="2019-03" db="EMBL/GenBank/DDBJ databases">
        <title>Sequencing 23 genomes of Wallemia ichthyophaga.</title>
        <authorList>
            <person name="Gostincar C."/>
        </authorList>
    </citation>
    <scope>NUCLEOTIDE SEQUENCE [LARGE SCALE GENOMIC DNA]</scope>
    <source>
        <strain evidence="10 11">EXF-8621</strain>
    </source>
</reference>
<evidence type="ECO:0000256" key="1">
    <source>
        <dbReference type="ARBA" id="ARBA00004123"/>
    </source>
</evidence>
<dbReference type="Pfam" id="PF00096">
    <property type="entry name" value="zf-C2H2"/>
    <property type="match status" value="2"/>
</dbReference>